<reference evidence="1 2" key="1">
    <citation type="submission" date="2014-08" db="EMBL/GenBank/DDBJ databases">
        <title>Comparative genomics of the Paenibacillus odorifer group.</title>
        <authorList>
            <person name="den Bakker H.C."/>
            <person name="Tsai Y.-C."/>
            <person name="Martin N."/>
            <person name="Korlach J."/>
            <person name="Wiedmann M."/>
        </authorList>
    </citation>
    <scope>NUCLEOTIDE SEQUENCE [LARGE SCALE GENOMIC DNA]</scope>
    <source>
        <strain evidence="1 2">DSM 14472</strain>
    </source>
</reference>
<dbReference type="RefSeq" id="WP_038694923.1">
    <property type="nucleotide sequence ID" value="NZ_CP009286.1"/>
</dbReference>
<organism evidence="1 2">
    <name type="scientific">Paenibacillus stellifer</name>
    <dbReference type="NCBI Taxonomy" id="169760"/>
    <lineage>
        <taxon>Bacteria</taxon>
        <taxon>Bacillati</taxon>
        <taxon>Bacillota</taxon>
        <taxon>Bacilli</taxon>
        <taxon>Bacillales</taxon>
        <taxon>Paenibacillaceae</taxon>
        <taxon>Paenibacillus</taxon>
    </lineage>
</organism>
<accession>A0A089LPI7</accession>
<evidence type="ECO:0000313" key="2">
    <source>
        <dbReference type="Proteomes" id="UP000029507"/>
    </source>
</evidence>
<evidence type="ECO:0000313" key="1">
    <source>
        <dbReference type="EMBL" id="AIQ63411.1"/>
    </source>
</evidence>
<proteinExistence type="predicted"/>
<sequence length="385" mass="43504">MNSYRCEWRGPIQAKSGLGTASRGYVRALRRHGVAVSAGGRTGAAPKKQAGSHTVLICHTQPHRVQVEKEKKRYARVILNTVWETTRTPDRWKLNMNRFDAIFVPSRQNREALRSSGVKVPIYIVPHGVNTGEYRPDHPKMQVPGAGGRFVFVSVFGFQHRKNPEGLLRAYWEEFSERDQVLLIIKTNGYSPSENEAWIRSQIRRYKQQLGITKRTAPVLVIGRRLSPEQLKGLYTLGNVFVLPTRGEGVGLPFLEAMASGTPVIATGWGGHMDFLNSGNSFLVNYKLQQPGVSMGSRHAISRRFRSSFANSGQRWAEADLRSLRLQMRTAFENPGLCRRKGIQARQDASKLSWDRSGAMMKRAIELTLRQTKRQGLKRRSPTRP</sequence>
<dbReference type="GO" id="GO:0016740">
    <property type="term" value="F:transferase activity"/>
    <property type="evidence" value="ECO:0007669"/>
    <property type="project" value="UniProtKB-KW"/>
</dbReference>
<dbReference type="OrthoDB" id="440232at2"/>
<dbReference type="HOGENOM" id="CLU_036861_1_0_9"/>
<dbReference type="PANTHER" id="PTHR46656">
    <property type="entry name" value="PUTATIVE-RELATED"/>
    <property type="match status" value="1"/>
</dbReference>
<dbReference type="STRING" id="169760.PSTEL_10280"/>
<dbReference type="Pfam" id="PF13692">
    <property type="entry name" value="Glyco_trans_1_4"/>
    <property type="match status" value="1"/>
</dbReference>
<dbReference type="Proteomes" id="UP000029507">
    <property type="component" value="Chromosome"/>
</dbReference>
<dbReference type="AlphaFoldDB" id="A0A089LPI7"/>
<dbReference type="Gene3D" id="3.40.50.2000">
    <property type="entry name" value="Glycogen Phosphorylase B"/>
    <property type="match status" value="1"/>
</dbReference>
<dbReference type="EMBL" id="CP009286">
    <property type="protein sequence ID" value="AIQ63411.1"/>
    <property type="molecule type" value="Genomic_DNA"/>
</dbReference>
<gene>
    <name evidence="1" type="ORF">PSTEL_10280</name>
</gene>
<keyword evidence="1" id="KW-0808">Transferase</keyword>
<dbReference type="PANTHER" id="PTHR46656:SF3">
    <property type="entry name" value="PUTATIVE-RELATED"/>
    <property type="match status" value="1"/>
</dbReference>
<dbReference type="KEGG" id="pste:PSTEL_10280"/>
<name>A0A089LPI7_9BACL</name>
<protein>
    <submittedName>
        <fullName evidence="1">Glycosyl transferase family 1</fullName>
    </submittedName>
</protein>
<dbReference type="CDD" id="cd03801">
    <property type="entry name" value="GT4_PimA-like"/>
    <property type="match status" value="1"/>
</dbReference>
<dbReference type="SUPFAM" id="SSF53756">
    <property type="entry name" value="UDP-Glycosyltransferase/glycogen phosphorylase"/>
    <property type="match status" value="1"/>
</dbReference>
<keyword evidence="2" id="KW-1185">Reference proteome</keyword>